<sequence>MEIKIMKSFKILLAAAGSAAAMAGLASPAHSQADPYLGQITSYAFDFCPQGWAPAAGQILSVSQYTALFSLYGATYGGDGVTTFALPNLSGRHAAGAGQGPGLDPVMRGQSFGQTSVSLTIDQMPAHNHSFHASSQAPDSPDPEGGSYATYPPQSVAYAEAGLSDVALNPAVIPPAGTGAPIPLRQPYLAMSWCVAMQGLYPSRPD</sequence>
<gene>
    <name evidence="4" type="ORF">F1654_02355</name>
</gene>
<dbReference type="Proteomes" id="UP000325122">
    <property type="component" value="Unassembled WGS sequence"/>
</dbReference>
<reference evidence="4 5" key="1">
    <citation type="submission" date="2019-09" db="EMBL/GenBank/DDBJ databases">
        <authorList>
            <person name="Kevbrin V."/>
            <person name="Grouzdev D.S."/>
        </authorList>
    </citation>
    <scope>NUCLEOTIDE SEQUENCE [LARGE SCALE GENOMIC DNA]</scope>
    <source>
        <strain evidence="4 5">G-192</strain>
    </source>
</reference>
<feature type="chain" id="PRO_5024449956" evidence="2">
    <location>
        <begin position="24"/>
        <end position="206"/>
    </location>
</feature>
<feature type="region of interest" description="Disordered" evidence="1">
    <location>
        <begin position="129"/>
        <end position="151"/>
    </location>
</feature>
<dbReference type="EMBL" id="VWOJ01000001">
    <property type="protein sequence ID" value="KAA5804861.1"/>
    <property type="molecule type" value="Genomic_DNA"/>
</dbReference>
<dbReference type="Gene3D" id="3.90.1340.10">
    <property type="entry name" value="Phage tail collar domain"/>
    <property type="match status" value="1"/>
</dbReference>
<dbReference type="InterPro" id="IPR037053">
    <property type="entry name" value="Phage_tail_collar_dom_sf"/>
</dbReference>
<organism evidence="4 5">
    <name type="scientific">Alkalicaulis satelles</name>
    <dbReference type="NCBI Taxonomy" id="2609175"/>
    <lineage>
        <taxon>Bacteria</taxon>
        <taxon>Pseudomonadati</taxon>
        <taxon>Pseudomonadota</taxon>
        <taxon>Alphaproteobacteria</taxon>
        <taxon>Maricaulales</taxon>
        <taxon>Maricaulaceae</taxon>
        <taxon>Alkalicaulis</taxon>
    </lineage>
</organism>
<protein>
    <submittedName>
        <fullName evidence="4">Phage tail protein</fullName>
    </submittedName>
</protein>
<evidence type="ECO:0000259" key="3">
    <source>
        <dbReference type="Pfam" id="PF07484"/>
    </source>
</evidence>
<comment type="caution">
    <text evidence="4">The sequence shown here is derived from an EMBL/GenBank/DDBJ whole genome shotgun (WGS) entry which is preliminary data.</text>
</comment>
<feature type="signal peptide" evidence="2">
    <location>
        <begin position="1"/>
        <end position="23"/>
    </location>
</feature>
<feature type="domain" description="Phage tail collar" evidence="3">
    <location>
        <begin position="38"/>
        <end position="92"/>
    </location>
</feature>
<evidence type="ECO:0000256" key="1">
    <source>
        <dbReference type="SAM" id="MobiDB-lite"/>
    </source>
</evidence>
<evidence type="ECO:0000256" key="2">
    <source>
        <dbReference type="SAM" id="SignalP"/>
    </source>
</evidence>
<keyword evidence="2" id="KW-0732">Signal</keyword>
<evidence type="ECO:0000313" key="4">
    <source>
        <dbReference type="EMBL" id="KAA5804861.1"/>
    </source>
</evidence>
<dbReference type="InterPro" id="IPR011083">
    <property type="entry name" value="Phage_tail_collar_dom"/>
</dbReference>
<evidence type="ECO:0000313" key="5">
    <source>
        <dbReference type="Proteomes" id="UP000325122"/>
    </source>
</evidence>
<dbReference type="Pfam" id="PF07484">
    <property type="entry name" value="Collar"/>
    <property type="match status" value="1"/>
</dbReference>
<keyword evidence="5" id="KW-1185">Reference proteome</keyword>
<dbReference type="SUPFAM" id="SSF88874">
    <property type="entry name" value="Receptor-binding domain of short tail fibre protein gp12"/>
    <property type="match status" value="1"/>
</dbReference>
<proteinExistence type="predicted"/>
<name>A0A5M6ZRE8_9PROT</name>
<accession>A0A5M6ZRE8</accession>
<dbReference type="AlphaFoldDB" id="A0A5M6ZRE8"/>